<accession>A0A6J8EFC9</accession>
<keyword evidence="10" id="KW-1185">Reference proteome</keyword>
<dbReference type="GO" id="GO:0005737">
    <property type="term" value="C:cytoplasm"/>
    <property type="evidence" value="ECO:0007669"/>
    <property type="project" value="UniProtKB-SubCell"/>
</dbReference>
<dbReference type="CDD" id="cd06008">
    <property type="entry name" value="NF-X1-zinc-finger"/>
    <property type="match status" value="1"/>
</dbReference>
<dbReference type="GO" id="GO:0002376">
    <property type="term" value="P:immune system process"/>
    <property type="evidence" value="ECO:0007669"/>
    <property type="project" value="UniProtKB-KW"/>
</dbReference>
<feature type="compositionally biased region" description="Basic and acidic residues" evidence="7">
    <location>
        <begin position="708"/>
        <end position="722"/>
    </location>
</feature>
<dbReference type="AlphaFoldDB" id="A0A6J8EFC9"/>
<evidence type="ECO:0000313" key="9">
    <source>
        <dbReference type="EMBL" id="CAC5419180.1"/>
    </source>
</evidence>
<protein>
    <recommendedName>
        <fullName evidence="8">RZ-type domain-containing protein</fullName>
    </recommendedName>
</protein>
<dbReference type="PROSITE" id="PS51981">
    <property type="entry name" value="ZF_RZ"/>
    <property type="match status" value="1"/>
</dbReference>
<feature type="region of interest" description="Disordered" evidence="7">
    <location>
        <begin position="686"/>
        <end position="743"/>
    </location>
</feature>
<evidence type="ECO:0000259" key="8">
    <source>
        <dbReference type="PROSITE" id="PS51981"/>
    </source>
</evidence>
<dbReference type="InterPro" id="IPR045055">
    <property type="entry name" value="DNA2/NAM7-like"/>
</dbReference>
<dbReference type="Proteomes" id="UP000507470">
    <property type="component" value="Unassembled WGS sequence"/>
</dbReference>
<dbReference type="PANTHER" id="PTHR10887:SF495">
    <property type="entry name" value="HELICASE SENATAXIN ISOFORM X1-RELATED"/>
    <property type="match status" value="1"/>
</dbReference>
<sequence>MQGYPSSKITVLTTYSDQVRLLCDMIRTGDRNSSRNDEVVNCPAILSREDEPSVRITTVDNFQGEGNDIILLSLVRRLWKNIVNDADKRQSVGSKLILTCQTHKNSTYVSKPDDFDLVTDGGCQKPCKIKRQCGHICLRKCHVDDPDHEGICPNQCHRKVCEMGHSCIKPCHYPNSCEKCNAIVVKTIPKCQHRKRMPCHEDPQSESCDERCQAIISCGHRCQKRCTDPCYIEDDCKALVKINARCGHEVHAPCYTKYDAPCKLPCKGILKCGHVCKGTHSECSQGRLHKPCEAKCERKLVCGHICKDYCNNRCPPCTQICDRKCIHGDRCKTDVVIAVYSVLNFVNGHVKQNVQTNSSVAKYSNELKLINKNVCEVFRTIRNIEEGTDLNEKRNDTRQKFTDYEIDLLHDIFTKLEEKVENARSADVLNMIVDQLTFYEEIHSLRHETIPFECRRLLKALFNRLETWVFLMRSTYAKQEHNECYLEIRRLQLILDIHKFKTEVYARDEGLALPNIIENYLLKLESIEVVEEEELSKMRKETYEVSSRMIGLTLKEKQMIKPAMRIEFSGSGHWYKCKKGHYYSIGECGMPMEKINCPQCGLFVRHSIDYSGVDFDALSVIIKHEDEANNDVINTSHFSKEGQTSNNIQCTSNKKPNITDINKSTKDAYRRSILELQGAELFHGRDRRDTNFDRNKDRKSTKSPRSAAYRERSSLRHTHEQQRGQVSRRHAYHKSSHLSSNHNYELHYEQNPTFDNRSRSNVESNTEYDRNIQRTHELERSHEHTWHGASSNSNNKLCRWQNPSFDRTLRLNDDINSEYDRNSQRTPEKESNFENIWQGVSSNRNYDICREQNHTFDRRSRSNYDINTEYDNNSMSTYEIESYYETTWHEGSLNRSFELCRGQNALDNSRFCSNVDSNNDYNRNIQGTRELESRYDLCGEQNPTLDRRSRSNDDINTEKYEPYRGHSPSFDKRSRSNVHTEYDRNIQRTHENINRPISNKETYEYRSNSKSNVVSTLQYTSKRKLFRQNSQNGLQKIDLEKLSKMDTDSLAAHLSTYRKELDTYLFGDLGREQMSLLLQVMCQLCECKRKLLVQKALNPLKERRFFVRQDIKNIIYELRVQFDEEKIQILKKLLLLMKGLVYHVNTGPADLITSLDSLERCVNEKLKDENQQRELKALIQQIRDKWDSGKTLCNENKLNISHIARSY</sequence>
<dbReference type="Pfam" id="PF20173">
    <property type="entry name" value="ZnF_RZ-type"/>
    <property type="match status" value="1"/>
</dbReference>
<dbReference type="Pfam" id="PF13087">
    <property type="entry name" value="AAA_12"/>
    <property type="match status" value="1"/>
</dbReference>
<evidence type="ECO:0000256" key="1">
    <source>
        <dbReference type="ARBA" id="ARBA00004496"/>
    </source>
</evidence>
<dbReference type="PANTHER" id="PTHR10887">
    <property type="entry name" value="DNA2/NAM7 HELICASE FAMILY"/>
    <property type="match status" value="1"/>
</dbReference>
<evidence type="ECO:0000256" key="7">
    <source>
        <dbReference type="SAM" id="MobiDB-lite"/>
    </source>
</evidence>
<feature type="compositionally biased region" description="Basic residues" evidence="7">
    <location>
        <begin position="726"/>
        <end position="736"/>
    </location>
</feature>
<dbReference type="InterPro" id="IPR027417">
    <property type="entry name" value="P-loop_NTPase"/>
</dbReference>
<name>A0A6J8EFC9_MYTCO</name>
<feature type="compositionally biased region" description="Basic and acidic residues" evidence="7">
    <location>
        <begin position="945"/>
        <end position="978"/>
    </location>
</feature>
<feature type="region of interest" description="Disordered" evidence="7">
    <location>
        <begin position="933"/>
        <end position="978"/>
    </location>
</feature>
<dbReference type="InterPro" id="IPR041679">
    <property type="entry name" value="DNA2/NAM7-like_C"/>
</dbReference>
<evidence type="ECO:0000313" key="10">
    <source>
        <dbReference type="Proteomes" id="UP000507470"/>
    </source>
</evidence>
<proteinExistence type="predicted"/>
<dbReference type="OrthoDB" id="2423195at2759"/>
<keyword evidence="6" id="KW-0391">Immunity</keyword>
<feature type="region of interest" description="Disordered" evidence="7">
    <location>
        <begin position="636"/>
        <end position="663"/>
    </location>
</feature>
<evidence type="ECO:0000256" key="5">
    <source>
        <dbReference type="ARBA" id="ARBA00022833"/>
    </source>
</evidence>
<dbReference type="InterPro" id="IPR046439">
    <property type="entry name" value="ZF_RZ_dom"/>
</dbReference>
<feature type="compositionally biased region" description="Polar residues" evidence="7">
    <location>
        <begin position="636"/>
        <end position="662"/>
    </location>
</feature>
<dbReference type="Gene3D" id="3.40.50.300">
    <property type="entry name" value="P-loop containing nucleotide triphosphate hydrolases"/>
    <property type="match status" value="1"/>
</dbReference>
<dbReference type="EMBL" id="CACVKT020009002">
    <property type="protein sequence ID" value="CAC5419180.1"/>
    <property type="molecule type" value="Genomic_DNA"/>
</dbReference>
<evidence type="ECO:0000256" key="2">
    <source>
        <dbReference type="ARBA" id="ARBA00022490"/>
    </source>
</evidence>
<feature type="compositionally biased region" description="Basic and acidic residues" evidence="7">
    <location>
        <begin position="686"/>
        <end position="700"/>
    </location>
</feature>
<gene>
    <name evidence="9" type="ORF">MCOR_51559</name>
</gene>
<keyword evidence="2" id="KW-0963">Cytoplasm</keyword>
<comment type="subcellular location">
    <subcellularLocation>
        <location evidence="1">Cytoplasm</location>
    </subcellularLocation>
</comment>
<keyword evidence="5" id="KW-0862">Zinc</keyword>
<evidence type="ECO:0000256" key="6">
    <source>
        <dbReference type="ARBA" id="ARBA00022859"/>
    </source>
</evidence>
<organism evidence="9 10">
    <name type="scientific">Mytilus coruscus</name>
    <name type="common">Sea mussel</name>
    <dbReference type="NCBI Taxonomy" id="42192"/>
    <lineage>
        <taxon>Eukaryota</taxon>
        <taxon>Metazoa</taxon>
        <taxon>Spiralia</taxon>
        <taxon>Lophotrochozoa</taxon>
        <taxon>Mollusca</taxon>
        <taxon>Bivalvia</taxon>
        <taxon>Autobranchia</taxon>
        <taxon>Pteriomorphia</taxon>
        <taxon>Mytilida</taxon>
        <taxon>Mytiloidea</taxon>
        <taxon>Mytilidae</taxon>
        <taxon>Mytilinae</taxon>
        <taxon>Mytilus</taxon>
    </lineage>
</organism>
<keyword evidence="4" id="KW-0863">Zinc-finger</keyword>
<evidence type="ECO:0000256" key="4">
    <source>
        <dbReference type="ARBA" id="ARBA00022771"/>
    </source>
</evidence>
<evidence type="ECO:0000256" key="3">
    <source>
        <dbReference type="ARBA" id="ARBA00022723"/>
    </source>
</evidence>
<keyword evidence="3" id="KW-0479">Metal-binding</keyword>
<feature type="domain" description="RZ-type" evidence="8">
    <location>
        <begin position="552"/>
        <end position="635"/>
    </location>
</feature>
<dbReference type="GO" id="GO:0008270">
    <property type="term" value="F:zinc ion binding"/>
    <property type="evidence" value="ECO:0007669"/>
    <property type="project" value="UniProtKB-KW"/>
</dbReference>
<reference evidence="9 10" key="1">
    <citation type="submission" date="2020-06" db="EMBL/GenBank/DDBJ databases">
        <authorList>
            <person name="Li R."/>
            <person name="Bekaert M."/>
        </authorList>
    </citation>
    <scope>NUCLEOTIDE SEQUENCE [LARGE SCALE GENOMIC DNA]</scope>
    <source>
        <strain evidence="10">wild</strain>
    </source>
</reference>